<keyword evidence="3" id="KW-0804">Transcription</keyword>
<feature type="domain" description="HTH luxR-type" evidence="4">
    <location>
        <begin position="220"/>
        <end position="285"/>
    </location>
</feature>
<dbReference type="EMBL" id="FZOK01000007">
    <property type="protein sequence ID" value="SNS32630.1"/>
    <property type="molecule type" value="Genomic_DNA"/>
</dbReference>
<dbReference type="PROSITE" id="PS00622">
    <property type="entry name" value="HTH_LUXR_1"/>
    <property type="match status" value="1"/>
</dbReference>
<dbReference type="Pfam" id="PF08447">
    <property type="entry name" value="PAS_3"/>
    <property type="match status" value="1"/>
</dbReference>
<keyword evidence="2" id="KW-0238">DNA-binding</keyword>
<dbReference type="PANTHER" id="PTHR44688:SF16">
    <property type="entry name" value="DNA-BINDING TRANSCRIPTIONAL ACTIVATOR DEVR_DOSR"/>
    <property type="match status" value="1"/>
</dbReference>
<dbReference type="CDD" id="cd06170">
    <property type="entry name" value="LuxR_C_like"/>
    <property type="match status" value="1"/>
</dbReference>
<proteinExistence type="predicted"/>
<dbReference type="GO" id="GO:0003677">
    <property type="term" value="F:DNA binding"/>
    <property type="evidence" value="ECO:0007669"/>
    <property type="project" value="UniProtKB-KW"/>
</dbReference>
<dbReference type="InterPro" id="IPR016032">
    <property type="entry name" value="Sig_transdc_resp-reg_C-effctor"/>
</dbReference>
<dbReference type="InterPro" id="IPR036388">
    <property type="entry name" value="WH-like_DNA-bd_sf"/>
</dbReference>
<dbReference type="InterPro" id="IPR000792">
    <property type="entry name" value="Tscrpt_reg_LuxR_C"/>
</dbReference>
<dbReference type="AlphaFoldDB" id="A0A239DJJ7"/>
<evidence type="ECO:0000256" key="3">
    <source>
        <dbReference type="ARBA" id="ARBA00023163"/>
    </source>
</evidence>
<accession>A0A239DJJ7</accession>
<evidence type="ECO:0000313" key="5">
    <source>
        <dbReference type="EMBL" id="SNS32630.1"/>
    </source>
</evidence>
<dbReference type="PROSITE" id="PS50043">
    <property type="entry name" value="HTH_LUXR_2"/>
    <property type="match status" value="1"/>
</dbReference>
<dbReference type="SMART" id="SM00421">
    <property type="entry name" value="HTH_LUXR"/>
    <property type="match status" value="1"/>
</dbReference>
<sequence length="287" mass="33884">MYLVHFGHSLEGKFIRSINHMDSFLRDRLRKQGKFSDFFIEWKEREFTETDIDEDKLLKDLEVLSQNMGMKEGIIIGCIDYRDLSLAFFTDNVEEIMGYPSSFFRKKGMEAVLTMLHPEDVPELAKFQKIVFDLLQELSREEMDTFEFTYMVRWIHRDTKEIKWFACKVRPYLIDRNKNVVFDLHVLLLLTTPPQVSNFDWSYSYTSKEGNKIHASKREPKTINFKLTRKESLISDMILEGKSSIEIATELNISKNTVNTHRKNILKKLNAKTTAEMVKILLNTRMN</sequence>
<organism evidence="5 6">
    <name type="scientific">Belliella buryatensis</name>
    <dbReference type="NCBI Taxonomy" id="1500549"/>
    <lineage>
        <taxon>Bacteria</taxon>
        <taxon>Pseudomonadati</taxon>
        <taxon>Bacteroidota</taxon>
        <taxon>Cytophagia</taxon>
        <taxon>Cytophagales</taxon>
        <taxon>Cyclobacteriaceae</taxon>
        <taxon>Belliella</taxon>
    </lineage>
</organism>
<dbReference type="InterPro" id="IPR013655">
    <property type="entry name" value="PAS_fold_3"/>
</dbReference>
<dbReference type="SUPFAM" id="SSF46894">
    <property type="entry name" value="C-terminal effector domain of the bipartite response regulators"/>
    <property type="match status" value="1"/>
</dbReference>
<protein>
    <submittedName>
        <fullName evidence="5">PAS fold-containing protein</fullName>
    </submittedName>
</protein>
<evidence type="ECO:0000259" key="4">
    <source>
        <dbReference type="PROSITE" id="PS50043"/>
    </source>
</evidence>
<dbReference type="PRINTS" id="PR00038">
    <property type="entry name" value="HTHLUXR"/>
</dbReference>
<keyword evidence="1" id="KW-0805">Transcription regulation</keyword>
<dbReference type="PANTHER" id="PTHR44688">
    <property type="entry name" value="DNA-BINDING TRANSCRIPTIONAL ACTIVATOR DEVR_DOSR"/>
    <property type="match status" value="1"/>
</dbReference>
<name>A0A239DJJ7_9BACT</name>
<dbReference type="Pfam" id="PF00196">
    <property type="entry name" value="GerE"/>
    <property type="match status" value="1"/>
</dbReference>
<dbReference type="Proteomes" id="UP000198480">
    <property type="component" value="Unassembled WGS sequence"/>
</dbReference>
<reference evidence="6" key="1">
    <citation type="submission" date="2017-06" db="EMBL/GenBank/DDBJ databases">
        <authorList>
            <person name="Varghese N."/>
            <person name="Submissions S."/>
        </authorList>
    </citation>
    <scope>NUCLEOTIDE SEQUENCE [LARGE SCALE GENOMIC DNA]</scope>
    <source>
        <strain evidence="6">5C</strain>
    </source>
</reference>
<dbReference type="GO" id="GO:0006355">
    <property type="term" value="P:regulation of DNA-templated transcription"/>
    <property type="evidence" value="ECO:0007669"/>
    <property type="project" value="InterPro"/>
</dbReference>
<dbReference type="Gene3D" id="3.30.450.20">
    <property type="entry name" value="PAS domain"/>
    <property type="match status" value="1"/>
</dbReference>
<gene>
    <name evidence="5" type="ORF">SAMN06295967_10797</name>
</gene>
<keyword evidence="6" id="KW-1185">Reference proteome</keyword>
<evidence type="ECO:0000256" key="1">
    <source>
        <dbReference type="ARBA" id="ARBA00023015"/>
    </source>
</evidence>
<evidence type="ECO:0000256" key="2">
    <source>
        <dbReference type="ARBA" id="ARBA00023125"/>
    </source>
</evidence>
<evidence type="ECO:0000313" key="6">
    <source>
        <dbReference type="Proteomes" id="UP000198480"/>
    </source>
</evidence>
<dbReference type="Gene3D" id="1.10.10.10">
    <property type="entry name" value="Winged helix-like DNA-binding domain superfamily/Winged helix DNA-binding domain"/>
    <property type="match status" value="1"/>
</dbReference>